<protein>
    <submittedName>
        <fullName evidence="2">Uncharacterized protein</fullName>
    </submittedName>
</protein>
<evidence type="ECO:0000313" key="2">
    <source>
        <dbReference type="EMBL" id="JAH20272.1"/>
    </source>
</evidence>
<organism evidence="2">
    <name type="scientific">Anguilla anguilla</name>
    <name type="common">European freshwater eel</name>
    <name type="synonym">Muraena anguilla</name>
    <dbReference type="NCBI Taxonomy" id="7936"/>
    <lineage>
        <taxon>Eukaryota</taxon>
        <taxon>Metazoa</taxon>
        <taxon>Chordata</taxon>
        <taxon>Craniata</taxon>
        <taxon>Vertebrata</taxon>
        <taxon>Euteleostomi</taxon>
        <taxon>Actinopterygii</taxon>
        <taxon>Neopterygii</taxon>
        <taxon>Teleostei</taxon>
        <taxon>Anguilliformes</taxon>
        <taxon>Anguillidae</taxon>
        <taxon>Anguilla</taxon>
    </lineage>
</organism>
<evidence type="ECO:0000256" key="1">
    <source>
        <dbReference type="SAM" id="SignalP"/>
    </source>
</evidence>
<accession>A0A0E9QV23</accession>
<reference evidence="2" key="1">
    <citation type="submission" date="2014-11" db="EMBL/GenBank/DDBJ databases">
        <authorList>
            <person name="Amaro Gonzalez C."/>
        </authorList>
    </citation>
    <scope>NUCLEOTIDE SEQUENCE</scope>
</reference>
<feature type="signal peptide" evidence="1">
    <location>
        <begin position="1"/>
        <end position="16"/>
    </location>
</feature>
<name>A0A0E9QV23_ANGAN</name>
<reference evidence="2" key="2">
    <citation type="journal article" date="2015" name="Fish Shellfish Immunol.">
        <title>Early steps in the European eel (Anguilla anguilla)-Vibrio vulnificus interaction in the gills: Role of the RtxA13 toxin.</title>
        <authorList>
            <person name="Callol A."/>
            <person name="Pajuelo D."/>
            <person name="Ebbesson L."/>
            <person name="Teles M."/>
            <person name="MacKenzie S."/>
            <person name="Amaro C."/>
        </authorList>
    </citation>
    <scope>NUCLEOTIDE SEQUENCE</scope>
</reference>
<keyword evidence="1" id="KW-0732">Signal</keyword>
<dbReference type="AlphaFoldDB" id="A0A0E9QV23"/>
<sequence>MLLHFMSILFYYLLHSCEIIRHSSLDMLAFILQLLSFISS</sequence>
<dbReference type="EMBL" id="GBXM01088305">
    <property type="protein sequence ID" value="JAH20272.1"/>
    <property type="molecule type" value="Transcribed_RNA"/>
</dbReference>
<feature type="chain" id="PRO_5002431279" evidence="1">
    <location>
        <begin position="17"/>
        <end position="40"/>
    </location>
</feature>
<proteinExistence type="predicted"/>